<gene>
    <name evidence="3" type="ORF">COLO4_27526</name>
</gene>
<feature type="domain" description="DC1" evidence="2">
    <location>
        <begin position="67"/>
        <end position="115"/>
    </location>
</feature>
<dbReference type="InterPro" id="IPR004146">
    <property type="entry name" value="DC1"/>
</dbReference>
<dbReference type="AlphaFoldDB" id="A0A1R3HQM7"/>
<keyword evidence="4" id="KW-1185">Reference proteome</keyword>
<dbReference type="SUPFAM" id="SSF57889">
    <property type="entry name" value="Cysteine-rich domain"/>
    <property type="match status" value="3"/>
</dbReference>
<feature type="domain" description="DC1" evidence="2">
    <location>
        <begin position="7"/>
        <end position="58"/>
    </location>
</feature>
<dbReference type="EMBL" id="AWUE01019628">
    <property type="protein sequence ID" value="OMO72643.1"/>
    <property type="molecule type" value="Genomic_DNA"/>
</dbReference>
<accession>A0A1R3HQM7</accession>
<organism evidence="3 4">
    <name type="scientific">Corchorus olitorius</name>
    <dbReference type="NCBI Taxonomy" id="93759"/>
    <lineage>
        <taxon>Eukaryota</taxon>
        <taxon>Viridiplantae</taxon>
        <taxon>Streptophyta</taxon>
        <taxon>Embryophyta</taxon>
        <taxon>Tracheophyta</taxon>
        <taxon>Spermatophyta</taxon>
        <taxon>Magnoliopsida</taxon>
        <taxon>eudicotyledons</taxon>
        <taxon>Gunneridae</taxon>
        <taxon>Pentapetalae</taxon>
        <taxon>rosids</taxon>
        <taxon>malvids</taxon>
        <taxon>Malvales</taxon>
        <taxon>Malvaceae</taxon>
        <taxon>Grewioideae</taxon>
        <taxon>Apeibeae</taxon>
        <taxon>Corchorus</taxon>
    </lineage>
</organism>
<sequence>MESQQFEHEHPLILNEEQISNQTEADAAANCSRCGEAMWGRSSRCAEECGFYVHKQCAEAPLQMNHPFHPDHPLNLLPKPPAHYIMEYFCNFCGEKGTMFVYHCSCNIDLHIKCAFFTYNFAENKLALGELQAISYKDPSIGNNNGMEQVAETTAKCFGCWEPLLDSQVYSCFDSGIKLHKKCVELPREIINHPFHNKHPLILNFKDYQGRCNACGDEIIAGFKCKECNNFALEWDCIVLPQKVPHKCDEHLLALTYHDDNTYSETHFCDICEEDRNPSLWFYHCAICDTSAHPNCVIGRYPFMKPGKIYKELDQLHPHPLVFVKKIHYYFPECFKCGNPCEELAATPAKSWLLSVSTLNVDTLFTGVVLHLLIYKSISFSVENFTLHEKFVLYTCK</sequence>
<protein>
    <submittedName>
        <fullName evidence="3">DC1 domain-containing protein</fullName>
    </submittedName>
</protein>
<feature type="domain" description="DC1" evidence="2">
    <location>
        <begin position="248"/>
        <end position="297"/>
    </location>
</feature>
<evidence type="ECO:0000313" key="4">
    <source>
        <dbReference type="Proteomes" id="UP000187203"/>
    </source>
</evidence>
<dbReference type="InterPro" id="IPR046349">
    <property type="entry name" value="C1-like_sf"/>
</dbReference>
<evidence type="ECO:0000313" key="3">
    <source>
        <dbReference type="EMBL" id="OMO72643.1"/>
    </source>
</evidence>
<evidence type="ECO:0000259" key="2">
    <source>
        <dbReference type="Pfam" id="PF03107"/>
    </source>
</evidence>
<reference evidence="4" key="1">
    <citation type="submission" date="2013-09" db="EMBL/GenBank/DDBJ databases">
        <title>Corchorus olitorius genome sequencing.</title>
        <authorList>
            <person name="Alam M."/>
            <person name="Haque M.S."/>
            <person name="Islam M.S."/>
            <person name="Emdad E.M."/>
            <person name="Islam M.M."/>
            <person name="Ahmed B."/>
            <person name="Halim A."/>
            <person name="Hossen Q.M.M."/>
            <person name="Hossain M.Z."/>
            <person name="Ahmed R."/>
            <person name="Khan M.M."/>
            <person name="Islam R."/>
            <person name="Rashid M.M."/>
            <person name="Khan S.A."/>
            <person name="Rahman M.S."/>
            <person name="Alam M."/>
            <person name="Yahiya A.S."/>
            <person name="Khan M.S."/>
            <person name="Azam M.S."/>
            <person name="Haque T."/>
            <person name="Lashkar M.Z.H."/>
            <person name="Akhand A.I."/>
            <person name="Morshed G."/>
            <person name="Roy S."/>
            <person name="Uddin K.S."/>
            <person name="Rabeya T."/>
            <person name="Hossain A.S."/>
            <person name="Chowdhury A."/>
            <person name="Snigdha A.R."/>
            <person name="Mortoza M.S."/>
            <person name="Matin S.A."/>
            <person name="Hoque S.M.E."/>
            <person name="Islam M.K."/>
            <person name="Roy D.K."/>
            <person name="Haider R."/>
            <person name="Moosa M.M."/>
            <person name="Elias S.M."/>
            <person name="Hasan A.M."/>
            <person name="Jahan S."/>
            <person name="Shafiuddin M."/>
            <person name="Mahmood N."/>
            <person name="Shommy N.S."/>
        </authorList>
    </citation>
    <scope>NUCLEOTIDE SEQUENCE [LARGE SCALE GENOMIC DNA]</scope>
    <source>
        <strain evidence="4">cv. O-4</strain>
    </source>
</reference>
<name>A0A1R3HQM7_9ROSI</name>
<dbReference type="Gene3D" id="3.30.60.20">
    <property type="match status" value="1"/>
</dbReference>
<dbReference type="PANTHER" id="PTHR46288:SF27">
    <property type="entry name" value="CYSTEINE_HISTIDINE-RICH C1 DOMAIN FAMILY PROTEIN"/>
    <property type="match status" value="1"/>
</dbReference>
<dbReference type="STRING" id="93759.A0A1R3HQM7"/>
<dbReference type="Proteomes" id="UP000187203">
    <property type="component" value="Unassembled WGS sequence"/>
</dbReference>
<keyword evidence="1" id="KW-0677">Repeat</keyword>
<comment type="caution">
    <text evidence="3">The sequence shown here is derived from an EMBL/GenBank/DDBJ whole genome shotgun (WGS) entry which is preliminary data.</text>
</comment>
<feature type="domain" description="DC1" evidence="2">
    <location>
        <begin position="194"/>
        <end position="238"/>
    </location>
</feature>
<dbReference type="PANTHER" id="PTHR46288">
    <property type="entry name" value="PHORBOL-ESTER/DAG-TYPE DOMAIN-CONTAINING PROTEIN"/>
    <property type="match status" value="1"/>
</dbReference>
<evidence type="ECO:0000256" key="1">
    <source>
        <dbReference type="ARBA" id="ARBA00022737"/>
    </source>
</evidence>
<proteinExistence type="predicted"/>
<dbReference type="Pfam" id="PF03107">
    <property type="entry name" value="C1_2"/>
    <property type="match status" value="4"/>
</dbReference>
<dbReference type="OrthoDB" id="1884766at2759"/>